<keyword evidence="2" id="KW-1185">Reference proteome</keyword>
<evidence type="ECO:0000313" key="1">
    <source>
        <dbReference type="EMBL" id="RHZ76721.1"/>
    </source>
</evidence>
<organism evidence="1 2">
    <name type="scientific">Diversispora epigaea</name>
    <dbReference type="NCBI Taxonomy" id="1348612"/>
    <lineage>
        <taxon>Eukaryota</taxon>
        <taxon>Fungi</taxon>
        <taxon>Fungi incertae sedis</taxon>
        <taxon>Mucoromycota</taxon>
        <taxon>Glomeromycotina</taxon>
        <taxon>Glomeromycetes</taxon>
        <taxon>Diversisporales</taxon>
        <taxon>Diversisporaceae</taxon>
        <taxon>Diversispora</taxon>
    </lineage>
</organism>
<dbReference type="OrthoDB" id="7862313at2759"/>
<gene>
    <name evidence="1" type="ORF">Glove_194g69</name>
</gene>
<comment type="caution">
    <text evidence="1">The sequence shown here is derived from an EMBL/GenBank/DDBJ whole genome shotgun (WGS) entry which is preliminary data.</text>
</comment>
<dbReference type="EMBL" id="PQFF01000182">
    <property type="protein sequence ID" value="RHZ76721.1"/>
    <property type="molecule type" value="Genomic_DNA"/>
</dbReference>
<dbReference type="Proteomes" id="UP000266861">
    <property type="component" value="Unassembled WGS sequence"/>
</dbReference>
<dbReference type="AlphaFoldDB" id="A0A397ILC3"/>
<proteinExistence type="predicted"/>
<accession>A0A397ILC3</accession>
<evidence type="ECO:0000313" key="2">
    <source>
        <dbReference type="Proteomes" id="UP000266861"/>
    </source>
</evidence>
<reference evidence="1 2" key="1">
    <citation type="submission" date="2018-08" db="EMBL/GenBank/DDBJ databases">
        <title>Genome and evolution of the arbuscular mycorrhizal fungus Diversispora epigaea (formerly Glomus versiforme) and its bacterial endosymbionts.</title>
        <authorList>
            <person name="Sun X."/>
            <person name="Fei Z."/>
            <person name="Harrison M."/>
        </authorList>
    </citation>
    <scope>NUCLEOTIDE SEQUENCE [LARGE SCALE GENOMIC DNA]</scope>
    <source>
        <strain evidence="1 2">IT104</strain>
    </source>
</reference>
<name>A0A397ILC3_9GLOM</name>
<protein>
    <submittedName>
        <fullName evidence="1">Uncharacterized protein</fullName>
    </submittedName>
</protein>
<sequence>MVLLSLAKKKLSSRYAHCTGWGSGNYACCSHPCASHMMMKLCTALVISVSGSWIELFQFNINVVKIGIFIGFSLLEVTEVFADNLQQLLQMFAAILKMALGKVAEFIETEYKEEMIIN</sequence>